<dbReference type="GO" id="GO:0003941">
    <property type="term" value="F:L-serine ammonia-lyase activity"/>
    <property type="evidence" value="ECO:0007669"/>
    <property type="project" value="UniProtKB-UniRule"/>
</dbReference>
<dbReference type="PANTHER" id="PTHR30182">
    <property type="entry name" value="L-SERINE DEHYDRATASE"/>
    <property type="match status" value="1"/>
</dbReference>
<sequence length="533" mass="54349">MPQPHLTTSAFEILGPIMVGPSSSHTAGALRCAQVAASLMEQPVESVRFVLHNSFAHTYRGHGTDRALVAGILGLATDDERIRDAFSLAEERGLAFEFVPGEDNEHLHPNTVDIEMRDRAGATCSVRGESLGGGRVRLSRINGIDVKITGEYDTIFVAHRDVRGVLAALTVHLSDRSVNIAFMRTYRTERGGAAYTVFELDDLPQGADLTDLLESLRAHPEVRIATLIRVPGAAPARTGTEISPSFTNAKELLACTKDLEGSLGAVMRAREESLQGIASAHAAMAQVIDAMRAETTAPIEHPARSLGGLIGGEAALVQQGAGSLAGVLMGAVQSNAVARAMAVLERSAAMGVIVAAPTAGSAGVVPGCVLAAAEAVDADDEDVAEALYTAAAVGLLLSLNASVAGAEGGCQAEVGSAAAMAAAALVELNGGTPAQALDASSIALGNLLGLVCDPVGGLVEVPCQNRNAIGVAAAFSSAQLALSGVGSLVPFDEMAIVMRDVGRALPSSLRETAKGGIAQAPSACAACAACSKA</sequence>
<dbReference type="InterPro" id="IPR004642">
    <property type="entry name" value="Ser_deHydtase_asu"/>
</dbReference>
<evidence type="ECO:0000256" key="4">
    <source>
        <dbReference type="ARBA" id="ARBA00022432"/>
    </source>
</evidence>
<comment type="pathway">
    <text evidence="2">Carbohydrate biosynthesis; gluconeogenesis.</text>
</comment>
<reference evidence="13" key="2">
    <citation type="submission" date="2021-09" db="EMBL/GenBank/DDBJ databases">
        <authorList>
            <person name="Gilroy R."/>
        </authorList>
    </citation>
    <scope>NUCLEOTIDE SEQUENCE</scope>
    <source>
        <strain evidence="13">ChiHjej13B12-9602</strain>
    </source>
</reference>
<dbReference type="InterPro" id="IPR051318">
    <property type="entry name" value="Fe-S_L-Ser"/>
</dbReference>
<dbReference type="InterPro" id="IPR045865">
    <property type="entry name" value="ACT-like_dom_sf"/>
</dbReference>
<reference evidence="13" key="1">
    <citation type="journal article" date="2021" name="PeerJ">
        <title>Extensive microbial diversity within the chicken gut microbiome revealed by metagenomics and culture.</title>
        <authorList>
            <person name="Gilroy R."/>
            <person name="Ravi A."/>
            <person name="Getino M."/>
            <person name="Pursley I."/>
            <person name="Horton D.L."/>
            <person name="Alikhan N.F."/>
            <person name="Baker D."/>
            <person name="Gharbi K."/>
            <person name="Hall N."/>
            <person name="Watson M."/>
            <person name="Adriaenssens E.M."/>
            <person name="Foster-Nyarko E."/>
            <person name="Jarju S."/>
            <person name="Secka A."/>
            <person name="Antonio M."/>
            <person name="Oren A."/>
            <person name="Chaudhuri R.R."/>
            <person name="La Ragione R."/>
            <person name="Hildebrand F."/>
            <person name="Pallen M.J."/>
        </authorList>
    </citation>
    <scope>NUCLEOTIDE SEQUENCE</scope>
    <source>
        <strain evidence="13">ChiHjej13B12-9602</strain>
    </source>
</reference>
<evidence type="ECO:0000256" key="8">
    <source>
        <dbReference type="ARBA" id="ARBA00023014"/>
    </source>
</evidence>
<dbReference type="Pfam" id="PF03313">
    <property type="entry name" value="SDH_alpha"/>
    <property type="match status" value="1"/>
</dbReference>
<dbReference type="PROSITE" id="PS51671">
    <property type="entry name" value="ACT"/>
    <property type="match status" value="1"/>
</dbReference>
<evidence type="ECO:0000256" key="6">
    <source>
        <dbReference type="ARBA" id="ARBA00022723"/>
    </source>
</evidence>
<dbReference type="CDD" id="cd04903">
    <property type="entry name" value="ACT_LSD"/>
    <property type="match status" value="1"/>
</dbReference>
<evidence type="ECO:0000256" key="3">
    <source>
        <dbReference type="ARBA" id="ARBA00008636"/>
    </source>
</evidence>
<keyword evidence="4 11" id="KW-0312">Gluconeogenesis</keyword>
<dbReference type="InterPro" id="IPR029009">
    <property type="entry name" value="ASB_dom_sf"/>
</dbReference>
<dbReference type="AlphaFoldDB" id="A0A921ITA7"/>
<keyword evidence="5 11" id="KW-0004">4Fe-4S</keyword>
<evidence type="ECO:0000256" key="2">
    <source>
        <dbReference type="ARBA" id="ARBA00004742"/>
    </source>
</evidence>
<dbReference type="GO" id="GO:0051539">
    <property type="term" value="F:4 iron, 4 sulfur cluster binding"/>
    <property type="evidence" value="ECO:0007669"/>
    <property type="project" value="UniProtKB-UniRule"/>
</dbReference>
<evidence type="ECO:0000313" key="14">
    <source>
        <dbReference type="Proteomes" id="UP000753256"/>
    </source>
</evidence>
<evidence type="ECO:0000256" key="5">
    <source>
        <dbReference type="ARBA" id="ARBA00022485"/>
    </source>
</evidence>
<dbReference type="Proteomes" id="UP000753256">
    <property type="component" value="Unassembled WGS sequence"/>
</dbReference>
<evidence type="ECO:0000256" key="1">
    <source>
        <dbReference type="ARBA" id="ARBA00001966"/>
    </source>
</evidence>
<dbReference type="InterPro" id="IPR005130">
    <property type="entry name" value="Ser_deHydtase-like_asu"/>
</dbReference>
<feature type="domain" description="ACT" evidence="12">
    <location>
        <begin position="154"/>
        <end position="232"/>
    </location>
</feature>
<dbReference type="SUPFAM" id="SSF143548">
    <property type="entry name" value="Serine metabolism enzymes domain"/>
    <property type="match status" value="1"/>
</dbReference>
<name>A0A921ITA7_9ACTN</name>
<evidence type="ECO:0000259" key="12">
    <source>
        <dbReference type="PROSITE" id="PS51671"/>
    </source>
</evidence>
<evidence type="ECO:0000256" key="11">
    <source>
        <dbReference type="RuleBase" id="RU366059"/>
    </source>
</evidence>
<dbReference type="InterPro" id="IPR002912">
    <property type="entry name" value="ACT_dom"/>
</dbReference>
<keyword evidence="8 11" id="KW-0411">Iron-sulfur</keyword>
<evidence type="ECO:0000256" key="7">
    <source>
        <dbReference type="ARBA" id="ARBA00023004"/>
    </source>
</evidence>
<dbReference type="PANTHER" id="PTHR30182:SF1">
    <property type="entry name" value="L-SERINE DEHYDRATASE 1"/>
    <property type="match status" value="1"/>
</dbReference>
<dbReference type="SUPFAM" id="SSF55021">
    <property type="entry name" value="ACT-like"/>
    <property type="match status" value="1"/>
</dbReference>
<dbReference type="EC" id="4.3.1.17" evidence="11"/>
<dbReference type="GO" id="GO:0046872">
    <property type="term" value="F:metal ion binding"/>
    <property type="evidence" value="ECO:0007669"/>
    <property type="project" value="UniProtKB-KW"/>
</dbReference>
<keyword evidence="9 11" id="KW-0456">Lyase</keyword>
<comment type="similarity">
    <text evidence="3 11">Belongs to the iron-sulfur dependent L-serine dehydratase family.</text>
</comment>
<comment type="catalytic activity">
    <reaction evidence="10 11">
        <text>L-serine = pyruvate + NH4(+)</text>
        <dbReference type="Rhea" id="RHEA:19169"/>
        <dbReference type="ChEBI" id="CHEBI:15361"/>
        <dbReference type="ChEBI" id="CHEBI:28938"/>
        <dbReference type="ChEBI" id="CHEBI:33384"/>
        <dbReference type="EC" id="4.3.1.17"/>
    </reaction>
</comment>
<gene>
    <name evidence="13" type="primary">sdaAA</name>
    <name evidence="13" type="ORF">K8V70_06120</name>
</gene>
<keyword evidence="6 11" id="KW-0479">Metal-binding</keyword>
<dbReference type="EMBL" id="DYUZ01000026">
    <property type="protein sequence ID" value="HJG37422.1"/>
    <property type="molecule type" value="Genomic_DNA"/>
</dbReference>
<evidence type="ECO:0000256" key="10">
    <source>
        <dbReference type="ARBA" id="ARBA00049406"/>
    </source>
</evidence>
<protein>
    <recommendedName>
        <fullName evidence="11">L-serine dehydratase</fullName>
        <ecNumber evidence="11">4.3.1.17</ecNumber>
    </recommendedName>
</protein>
<dbReference type="Pfam" id="PF03315">
    <property type="entry name" value="SDH_beta"/>
    <property type="match status" value="1"/>
</dbReference>
<organism evidence="13 14">
    <name type="scientific">Enorma phocaeensis</name>
    <dbReference type="NCBI Taxonomy" id="1871019"/>
    <lineage>
        <taxon>Bacteria</taxon>
        <taxon>Bacillati</taxon>
        <taxon>Actinomycetota</taxon>
        <taxon>Coriobacteriia</taxon>
        <taxon>Coriobacteriales</taxon>
        <taxon>Coriobacteriaceae</taxon>
        <taxon>Enorma</taxon>
    </lineage>
</organism>
<dbReference type="NCBIfam" id="TIGR00718">
    <property type="entry name" value="sda_alpha"/>
    <property type="match status" value="1"/>
</dbReference>
<dbReference type="RefSeq" id="WP_273190230.1">
    <property type="nucleotide sequence ID" value="NZ_DYUZ01000026.1"/>
</dbReference>
<dbReference type="InterPro" id="IPR004643">
    <property type="entry name" value="Fe-S_L-Ser_bsu"/>
</dbReference>
<dbReference type="Gene3D" id="3.30.70.260">
    <property type="match status" value="1"/>
</dbReference>
<dbReference type="Gene3D" id="3.30.1330.90">
    <property type="entry name" value="D-3-phosphoglycerate dehydrogenase, domain 3"/>
    <property type="match status" value="1"/>
</dbReference>
<evidence type="ECO:0000313" key="13">
    <source>
        <dbReference type="EMBL" id="HJG37422.1"/>
    </source>
</evidence>
<comment type="cofactor">
    <cofactor evidence="1 11">
        <name>[4Fe-4S] cluster</name>
        <dbReference type="ChEBI" id="CHEBI:49883"/>
    </cofactor>
</comment>
<dbReference type="InterPro" id="IPR005131">
    <property type="entry name" value="Ser_deHydtase_bsu"/>
</dbReference>
<proteinExistence type="inferred from homology"/>
<dbReference type="NCBIfam" id="TIGR00719">
    <property type="entry name" value="sda_beta"/>
    <property type="match status" value="1"/>
</dbReference>
<comment type="caution">
    <text evidence="13">The sequence shown here is derived from an EMBL/GenBank/DDBJ whole genome shotgun (WGS) entry which is preliminary data.</text>
</comment>
<keyword evidence="7 11" id="KW-0408">Iron</keyword>
<evidence type="ECO:0000256" key="9">
    <source>
        <dbReference type="ARBA" id="ARBA00023239"/>
    </source>
</evidence>
<dbReference type="GO" id="GO:0006094">
    <property type="term" value="P:gluconeogenesis"/>
    <property type="evidence" value="ECO:0007669"/>
    <property type="project" value="UniProtKB-KW"/>
</dbReference>
<accession>A0A921ITA7</accession>